<evidence type="ECO:0008006" key="14">
    <source>
        <dbReference type="Google" id="ProtNLM"/>
    </source>
</evidence>
<dbReference type="InterPro" id="IPR049562">
    <property type="entry name" value="SLC25A33/36-like"/>
</dbReference>
<proteinExistence type="inferred from homology"/>
<accession>A0A1E3NFA1</accession>
<dbReference type="AlphaFoldDB" id="A0A1E3NFA1"/>
<dbReference type="FunFam" id="1.50.40.10:FF:000079">
    <property type="entry name" value="Mitochondrial carrier protein RIM2"/>
    <property type="match status" value="1"/>
</dbReference>
<dbReference type="EMBL" id="KV454006">
    <property type="protein sequence ID" value="ODQ44821.1"/>
    <property type="molecule type" value="Genomic_DNA"/>
</dbReference>
<dbReference type="Pfam" id="PF00153">
    <property type="entry name" value="Mito_carr"/>
    <property type="match status" value="3"/>
</dbReference>
<keyword evidence="4" id="KW-0677">Repeat</keyword>
<organism evidence="12 13">
    <name type="scientific">Pichia membranifaciens NRRL Y-2026</name>
    <dbReference type="NCBI Taxonomy" id="763406"/>
    <lineage>
        <taxon>Eukaryota</taxon>
        <taxon>Fungi</taxon>
        <taxon>Dikarya</taxon>
        <taxon>Ascomycota</taxon>
        <taxon>Saccharomycotina</taxon>
        <taxon>Pichiomycetes</taxon>
        <taxon>Pichiales</taxon>
        <taxon>Pichiaceae</taxon>
        <taxon>Pichia</taxon>
    </lineage>
</organism>
<evidence type="ECO:0000313" key="12">
    <source>
        <dbReference type="EMBL" id="ODQ44821.1"/>
    </source>
</evidence>
<keyword evidence="5" id="KW-0999">Mitochondrion inner membrane</keyword>
<dbReference type="Gene3D" id="1.50.40.10">
    <property type="entry name" value="Mitochondrial carrier domain"/>
    <property type="match status" value="1"/>
</dbReference>
<dbReference type="InterPro" id="IPR018108">
    <property type="entry name" value="MCP_transmembrane"/>
</dbReference>
<dbReference type="Proteomes" id="UP000094455">
    <property type="component" value="Unassembled WGS sequence"/>
</dbReference>
<evidence type="ECO:0000256" key="2">
    <source>
        <dbReference type="ARBA" id="ARBA00022448"/>
    </source>
</evidence>
<evidence type="ECO:0000256" key="3">
    <source>
        <dbReference type="ARBA" id="ARBA00022692"/>
    </source>
</evidence>
<evidence type="ECO:0000256" key="11">
    <source>
        <dbReference type="SAM" id="MobiDB-lite"/>
    </source>
</evidence>
<keyword evidence="7" id="KW-0496">Mitochondrion</keyword>
<feature type="repeat" description="Solcar" evidence="9">
    <location>
        <begin position="300"/>
        <end position="389"/>
    </location>
</feature>
<feature type="compositionally biased region" description="Low complexity" evidence="11">
    <location>
        <begin position="1"/>
        <end position="17"/>
    </location>
</feature>
<comment type="subcellular location">
    <subcellularLocation>
        <location evidence="1">Mitochondrion inner membrane</location>
        <topology evidence="1">Multi-pass membrane protein</topology>
    </subcellularLocation>
</comment>
<dbReference type="OrthoDB" id="269120at2759"/>
<dbReference type="SUPFAM" id="SSF103506">
    <property type="entry name" value="Mitochondrial carrier"/>
    <property type="match status" value="1"/>
</dbReference>
<comment type="similarity">
    <text evidence="10">Belongs to the mitochondrial carrier (TC 2.A.29) family.</text>
</comment>
<keyword evidence="2 10" id="KW-0813">Transport</keyword>
<dbReference type="InterPro" id="IPR002067">
    <property type="entry name" value="MCP"/>
</dbReference>
<dbReference type="PROSITE" id="PS50920">
    <property type="entry name" value="SOLCAR"/>
    <property type="match status" value="3"/>
</dbReference>
<evidence type="ECO:0000256" key="1">
    <source>
        <dbReference type="ARBA" id="ARBA00004448"/>
    </source>
</evidence>
<dbReference type="GO" id="GO:1990519">
    <property type="term" value="P:pyrimidine nucleotide import into mitochondrion"/>
    <property type="evidence" value="ECO:0007669"/>
    <property type="project" value="TreeGrafter"/>
</dbReference>
<feature type="repeat" description="Solcar" evidence="9">
    <location>
        <begin position="75"/>
        <end position="181"/>
    </location>
</feature>
<feature type="repeat" description="Solcar" evidence="9">
    <location>
        <begin position="192"/>
        <end position="278"/>
    </location>
</feature>
<feature type="region of interest" description="Disordered" evidence="11">
    <location>
        <begin position="1"/>
        <end position="21"/>
    </location>
</feature>
<evidence type="ECO:0000313" key="13">
    <source>
        <dbReference type="Proteomes" id="UP000094455"/>
    </source>
</evidence>
<sequence>MSNNNNNNNVNNQNANSNDRDNKLKDKIVSFEQDIEAAVPYLASDEKSSTLKEAYDTISQDATSSNTQLKQQVVVKPWVHFVAGGLGGMCGAIFTCPFDVVKTRLQSSVYRELYSSSVSSKNSVSTAGKVLTHFKETCLILNSVYKNEGPRALFKGLGPSLVGVIPARSINFFTYGYSKDLLKQFDYFQGKETSFMHLLAGINAGVVTSTATNPIWLIKTRLQLDKATKKEYKNSLDCIMKILKNEGFFALYKGLSASYLGSAESTLQWILYEQMKSFIHQRSERHVLEGKVRTSFDDATDWFARSGAAGFAKLIASLITYPHEVVRTRLRQAPTEKGKAKYTGLVQCFKLVIKEEGFASMYGGLTPHLMRTVPNSMIMFGTWEIFTLLFSKL</sequence>
<evidence type="ECO:0000256" key="6">
    <source>
        <dbReference type="ARBA" id="ARBA00022989"/>
    </source>
</evidence>
<dbReference type="PANTHER" id="PTHR45829:SF4">
    <property type="entry name" value="MITOCHONDRIAL CARRIER PROTEIN RIM2"/>
    <property type="match status" value="1"/>
</dbReference>
<dbReference type="GO" id="GO:0005743">
    <property type="term" value="C:mitochondrial inner membrane"/>
    <property type="evidence" value="ECO:0007669"/>
    <property type="project" value="UniProtKB-SubCell"/>
</dbReference>
<name>A0A1E3NFA1_9ASCO</name>
<dbReference type="InterPro" id="IPR023395">
    <property type="entry name" value="MCP_dom_sf"/>
</dbReference>
<dbReference type="PRINTS" id="PR00926">
    <property type="entry name" value="MITOCARRIER"/>
</dbReference>
<dbReference type="GO" id="GO:0015218">
    <property type="term" value="F:pyrimidine nucleotide transmembrane transporter activity"/>
    <property type="evidence" value="ECO:0007669"/>
    <property type="project" value="EnsemblFungi"/>
</dbReference>
<evidence type="ECO:0000256" key="10">
    <source>
        <dbReference type="RuleBase" id="RU000488"/>
    </source>
</evidence>
<dbReference type="GeneID" id="30181476"/>
<gene>
    <name evidence="12" type="ORF">PICMEDRAFT_74514</name>
</gene>
<evidence type="ECO:0000256" key="8">
    <source>
        <dbReference type="ARBA" id="ARBA00023136"/>
    </source>
</evidence>
<evidence type="ECO:0000256" key="7">
    <source>
        <dbReference type="ARBA" id="ARBA00023128"/>
    </source>
</evidence>
<reference evidence="12 13" key="1">
    <citation type="journal article" date="2016" name="Proc. Natl. Acad. Sci. U.S.A.">
        <title>Comparative genomics of biotechnologically important yeasts.</title>
        <authorList>
            <person name="Riley R."/>
            <person name="Haridas S."/>
            <person name="Wolfe K.H."/>
            <person name="Lopes M.R."/>
            <person name="Hittinger C.T."/>
            <person name="Goeker M."/>
            <person name="Salamov A.A."/>
            <person name="Wisecaver J.H."/>
            <person name="Long T.M."/>
            <person name="Calvey C.H."/>
            <person name="Aerts A.L."/>
            <person name="Barry K.W."/>
            <person name="Choi C."/>
            <person name="Clum A."/>
            <person name="Coughlan A.Y."/>
            <person name="Deshpande S."/>
            <person name="Douglass A.P."/>
            <person name="Hanson S.J."/>
            <person name="Klenk H.-P."/>
            <person name="LaButti K.M."/>
            <person name="Lapidus A."/>
            <person name="Lindquist E.A."/>
            <person name="Lipzen A.M."/>
            <person name="Meier-Kolthoff J.P."/>
            <person name="Ohm R.A."/>
            <person name="Otillar R.P."/>
            <person name="Pangilinan J.L."/>
            <person name="Peng Y."/>
            <person name="Rokas A."/>
            <person name="Rosa C.A."/>
            <person name="Scheuner C."/>
            <person name="Sibirny A.A."/>
            <person name="Slot J.C."/>
            <person name="Stielow J.B."/>
            <person name="Sun H."/>
            <person name="Kurtzman C.P."/>
            <person name="Blackwell M."/>
            <person name="Grigoriev I.V."/>
            <person name="Jeffries T.W."/>
        </authorList>
    </citation>
    <scope>NUCLEOTIDE SEQUENCE [LARGE SCALE GENOMIC DNA]</scope>
    <source>
        <strain evidence="12 13">NRRL Y-2026</strain>
    </source>
</reference>
<keyword evidence="8 9" id="KW-0472">Membrane</keyword>
<evidence type="ECO:0000256" key="9">
    <source>
        <dbReference type="PROSITE-ProRule" id="PRU00282"/>
    </source>
</evidence>
<keyword evidence="3 9" id="KW-0812">Transmembrane</keyword>
<evidence type="ECO:0000256" key="4">
    <source>
        <dbReference type="ARBA" id="ARBA00022737"/>
    </source>
</evidence>
<dbReference type="PANTHER" id="PTHR45829">
    <property type="entry name" value="MITOCHONDRIAL CARRIER PROTEIN RIM2"/>
    <property type="match status" value="1"/>
</dbReference>
<dbReference type="RefSeq" id="XP_019015934.1">
    <property type="nucleotide sequence ID" value="XM_019164789.1"/>
</dbReference>
<evidence type="ECO:0000256" key="5">
    <source>
        <dbReference type="ARBA" id="ARBA00022792"/>
    </source>
</evidence>
<dbReference type="STRING" id="763406.A0A1E3NFA1"/>
<dbReference type="GO" id="GO:0030001">
    <property type="term" value="P:metal ion transport"/>
    <property type="evidence" value="ECO:0007669"/>
    <property type="project" value="EnsemblFungi"/>
</dbReference>
<keyword evidence="13" id="KW-1185">Reference proteome</keyword>
<protein>
    <recommendedName>
        <fullName evidence="14">Mitochondrial carrier protein RIM2</fullName>
    </recommendedName>
</protein>
<keyword evidence="6" id="KW-1133">Transmembrane helix</keyword>